<protein>
    <submittedName>
        <fullName evidence="1">Uncharacterized protein</fullName>
    </submittedName>
</protein>
<dbReference type="Proteomes" id="UP000817658">
    <property type="component" value="Chromosome 1"/>
</dbReference>
<proteinExistence type="predicted"/>
<sequence>MARLNRLIKVLQMVFNETKVMALKEFKVLALKEFKVMVLRDLKSMVDGSIADYQTTGPVYLQGGTFPNYRPLITDNQQAV</sequence>
<gene>
    <name evidence="1" type="primary">B1109A06.16</name>
</gene>
<organism evidence="1">
    <name type="scientific">Oryza sativa subsp. japonica</name>
    <name type="common">Rice</name>
    <dbReference type="NCBI Taxonomy" id="39947"/>
    <lineage>
        <taxon>Eukaryota</taxon>
        <taxon>Viridiplantae</taxon>
        <taxon>Streptophyta</taxon>
        <taxon>Embryophyta</taxon>
        <taxon>Tracheophyta</taxon>
        <taxon>Spermatophyta</taxon>
        <taxon>Magnoliopsida</taxon>
        <taxon>Liliopsida</taxon>
        <taxon>Poales</taxon>
        <taxon>Poaceae</taxon>
        <taxon>BOP clade</taxon>
        <taxon>Oryzoideae</taxon>
        <taxon>Oryzeae</taxon>
        <taxon>Oryzinae</taxon>
        <taxon>Oryza</taxon>
        <taxon>Oryza sativa</taxon>
    </lineage>
</organism>
<evidence type="ECO:0000313" key="1">
    <source>
        <dbReference type="EMBL" id="BAD68964.1"/>
    </source>
</evidence>
<dbReference type="AlphaFoldDB" id="Q5VNK6"/>
<accession>Q5VNK6</accession>
<name>Q5VNK6_ORYSJ</name>
<dbReference type="EMBL" id="AP004610">
    <property type="protein sequence ID" value="BAD68964.1"/>
    <property type="molecule type" value="Genomic_DNA"/>
</dbReference>
<reference evidence="1" key="1">
    <citation type="submission" date="2002-01" db="EMBL/GenBank/DDBJ databases">
        <title>Oryza sativa nipponbare(GA3) genomic DNA, chromosome 1, BAC clone:B1109A06.</title>
        <authorList>
            <person name="Sasaki T."/>
            <person name="Matsumoto T."/>
            <person name="Yamamoto K."/>
        </authorList>
    </citation>
    <scope>NUCLEOTIDE SEQUENCE</scope>
</reference>